<keyword evidence="1" id="KW-0732">Signal</keyword>
<dbReference type="SUPFAM" id="SSF51004">
    <property type="entry name" value="C-terminal (heme d1) domain of cytochrome cd1-nitrite reductase"/>
    <property type="match status" value="1"/>
</dbReference>
<evidence type="ECO:0000313" key="3">
    <source>
        <dbReference type="Proteomes" id="UP000294829"/>
    </source>
</evidence>
<dbReference type="InterPro" id="IPR015943">
    <property type="entry name" value="WD40/YVTN_repeat-like_dom_sf"/>
</dbReference>
<dbReference type="NCBIfam" id="TIGR02276">
    <property type="entry name" value="beta_rpt_yvtn"/>
    <property type="match status" value="1"/>
</dbReference>
<dbReference type="RefSeq" id="WP_133326095.1">
    <property type="nucleotide sequence ID" value="NZ_SMYL01000002.1"/>
</dbReference>
<dbReference type="Proteomes" id="UP000294829">
    <property type="component" value="Unassembled WGS sequence"/>
</dbReference>
<proteinExistence type="predicted"/>
<dbReference type="InterPro" id="IPR011964">
    <property type="entry name" value="YVTN_b-propeller_repeat"/>
</dbReference>
<reference evidence="2 3" key="1">
    <citation type="submission" date="2019-03" db="EMBL/GenBank/DDBJ databases">
        <title>Sapientia aquatica gen. nov., sp. nov., isolated from a crater lake.</title>
        <authorList>
            <person name="Felfoldi T."/>
            <person name="Szabo A."/>
            <person name="Toth E."/>
            <person name="Schumann P."/>
            <person name="Keki Z."/>
            <person name="Marialigeti K."/>
            <person name="Mathe I."/>
        </authorList>
    </citation>
    <scope>NUCLEOTIDE SEQUENCE [LARGE SCALE GENOMIC DNA]</scope>
    <source>
        <strain evidence="2 3">SA-152</strain>
    </source>
</reference>
<name>A0A4R5W3I5_9BURK</name>
<evidence type="ECO:0000256" key="1">
    <source>
        <dbReference type="SAM" id="SignalP"/>
    </source>
</evidence>
<accession>A0A4R5W3I5</accession>
<dbReference type="OrthoDB" id="108285at2"/>
<dbReference type="InterPro" id="IPR011048">
    <property type="entry name" value="Haem_d1_sf"/>
</dbReference>
<dbReference type="PANTHER" id="PTHR47197">
    <property type="entry name" value="PROTEIN NIRF"/>
    <property type="match status" value="1"/>
</dbReference>
<dbReference type="AlphaFoldDB" id="A0A4R5W3I5"/>
<comment type="caution">
    <text evidence="2">The sequence shown here is derived from an EMBL/GenBank/DDBJ whole genome shotgun (WGS) entry which is preliminary data.</text>
</comment>
<feature type="signal peptide" evidence="1">
    <location>
        <begin position="1"/>
        <end position="20"/>
    </location>
</feature>
<gene>
    <name evidence="2" type="ORF">E2I14_05100</name>
</gene>
<protein>
    <submittedName>
        <fullName evidence="2">YncE family protein</fullName>
    </submittedName>
</protein>
<keyword evidence="3" id="KW-1185">Reference proteome</keyword>
<dbReference type="InterPro" id="IPR051200">
    <property type="entry name" value="Host-pathogen_enzymatic-act"/>
</dbReference>
<feature type="chain" id="PRO_5020184005" evidence="1">
    <location>
        <begin position="21"/>
        <end position="330"/>
    </location>
</feature>
<dbReference type="EMBL" id="SMYL01000002">
    <property type="protein sequence ID" value="TDK67142.1"/>
    <property type="molecule type" value="Genomic_DNA"/>
</dbReference>
<organism evidence="2 3">
    <name type="scientific">Sapientia aquatica</name>
    <dbReference type="NCBI Taxonomy" id="1549640"/>
    <lineage>
        <taxon>Bacteria</taxon>
        <taxon>Pseudomonadati</taxon>
        <taxon>Pseudomonadota</taxon>
        <taxon>Betaproteobacteria</taxon>
        <taxon>Burkholderiales</taxon>
        <taxon>Oxalobacteraceae</taxon>
        <taxon>Sapientia</taxon>
    </lineage>
</organism>
<dbReference type="PANTHER" id="PTHR47197:SF3">
    <property type="entry name" value="DIHYDRO-HEME D1 DEHYDROGENASE"/>
    <property type="match status" value="1"/>
</dbReference>
<dbReference type="Gene3D" id="2.130.10.10">
    <property type="entry name" value="YVTN repeat-like/Quinoprotein amine dehydrogenase"/>
    <property type="match status" value="2"/>
</dbReference>
<sequence>MNYNFSIAAIMLALSGSVMAAAPDYKIVDTITIGGAPRWDYLYADSQAHRLYVSHATQTEVIDTQTNKVIGTIADTSGVHGIAIANDLGVGFTSDGKTNVVSVVDLATLKVKSTVNVGTNPDAIIYSPEFQRVVTFNGRSKDATIVDAKTLKVIATVPVGGKPEFAAVGADGLVYFNVEDTSELLILNLKTNKIASRHSLKPCEEPTGLAIDAKQRLYSVCGNNVMAISDASGKLIGTAAIGNGPDGVAVIDGYAFSSNGADGTITAVGEVAGKFQALGTIPSQVGARTIAADPTTHRLYLPTADFKPATGTERRQGIDGTFRVIVLQQQ</sequence>
<evidence type="ECO:0000313" key="2">
    <source>
        <dbReference type="EMBL" id="TDK67142.1"/>
    </source>
</evidence>